<evidence type="ECO:0000256" key="2">
    <source>
        <dbReference type="ARBA" id="ARBA00004496"/>
    </source>
</evidence>
<keyword evidence="5" id="KW-0507">mRNA processing</keyword>
<sequence>MQLFLRGLEGRTTVLTLPSSSTSDELYTRACLEGAPDVSLLHCSRTVEPGELPLCSLGISHGSSLHIVGRLRGGKGGFGSNLRAAGKAKMTDNYDACRDLQGRRIRQQTAAKKLEEWQAQAGERELEVIALRHLKQLAKEEKASQKAEVDVATVRQDLRQSLLNVSAGVAAALAAGKRVGSTGGAQPGKRGRIDPLTALSDGSDSEDEEGQPAGEGRSASPRTAVDGPEPGSRPAAAEAPAEEEPALDLGAFASATELQALGLDRLKRELAARGLKGGGSLAQRADRLFLLKSMTLEEVPRSHLAKP</sequence>
<dbReference type="GO" id="GO:0005634">
    <property type="term" value="C:nucleus"/>
    <property type="evidence" value="ECO:0007669"/>
    <property type="project" value="UniProtKB-SubCell"/>
</dbReference>
<accession>A0A087SQV4</accession>
<dbReference type="Pfam" id="PF13297">
    <property type="entry name" value="SDE2_2C"/>
    <property type="match status" value="1"/>
</dbReference>
<comment type="subcellular location">
    <subcellularLocation>
        <location evidence="2">Cytoplasm</location>
    </subcellularLocation>
    <subcellularLocation>
        <location evidence="1">Nucleus</location>
    </subcellularLocation>
</comment>
<dbReference type="InterPro" id="IPR025086">
    <property type="entry name" value="SDE2/SF3A3_SAP"/>
</dbReference>
<keyword evidence="8" id="KW-0131">Cell cycle</keyword>
<protein>
    <submittedName>
        <fullName evidence="12">SDE2-like protein</fullName>
    </submittedName>
</protein>
<evidence type="ECO:0000259" key="10">
    <source>
        <dbReference type="Pfam" id="PF13297"/>
    </source>
</evidence>
<comment type="similarity">
    <text evidence="3">Belongs to the SDE2 family.</text>
</comment>
<dbReference type="STRING" id="3075.A0A087SQV4"/>
<dbReference type="GO" id="GO:0006397">
    <property type="term" value="P:mRNA processing"/>
    <property type="evidence" value="ECO:0007669"/>
    <property type="project" value="UniProtKB-KW"/>
</dbReference>
<dbReference type="Pfam" id="PF22782">
    <property type="entry name" value="SDE2"/>
    <property type="match status" value="1"/>
</dbReference>
<keyword evidence="6" id="KW-0508">mRNA splicing</keyword>
<keyword evidence="13" id="KW-1185">Reference proteome</keyword>
<dbReference type="InterPro" id="IPR051421">
    <property type="entry name" value="RNA_Proc_DNA_Dmg_Regulator"/>
</dbReference>
<keyword evidence="4" id="KW-0963">Cytoplasm</keyword>
<dbReference type="KEGG" id="apro:F751_5219"/>
<feature type="domain" description="SDE2-like" evidence="11">
    <location>
        <begin position="73"/>
        <end position="161"/>
    </location>
</feature>
<dbReference type="eggNOG" id="KOG2827">
    <property type="taxonomic scope" value="Eukaryota"/>
</dbReference>
<dbReference type="Proteomes" id="UP000028924">
    <property type="component" value="Unassembled WGS sequence"/>
</dbReference>
<proteinExistence type="inferred from homology"/>
<evidence type="ECO:0000256" key="6">
    <source>
        <dbReference type="ARBA" id="ARBA00023187"/>
    </source>
</evidence>
<dbReference type="GO" id="GO:0005737">
    <property type="term" value="C:cytoplasm"/>
    <property type="evidence" value="ECO:0007669"/>
    <property type="project" value="UniProtKB-SubCell"/>
</dbReference>
<dbReference type="EMBL" id="KL662162">
    <property type="protein sequence ID" value="KFM28108.1"/>
    <property type="molecule type" value="Genomic_DNA"/>
</dbReference>
<keyword evidence="7" id="KW-0539">Nucleus</keyword>
<dbReference type="GO" id="GO:0008380">
    <property type="term" value="P:RNA splicing"/>
    <property type="evidence" value="ECO:0007669"/>
    <property type="project" value="UniProtKB-KW"/>
</dbReference>
<dbReference type="OrthoDB" id="515008at2759"/>
<dbReference type="PANTHER" id="PTHR12786:SF1">
    <property type="entry name" value="SPLICING REGULATOR SDE2"/>
    <property type="match status" value="1"/>
</dbReference>
<dbReference type="PANTHER" id="PTHR12786">
    <property type="entry name" value="SPLICING FACTOR SF3A-RELATED"/>
    <property type="match status" value="1"/>
</dbReference>
<feature type="region of interest" description="Disordered" evidence="9">
    <location>
        <begin position="179"/>
        <end position="244"/>
    </location>
</feature>
<dbReference type="AlphaFoldDB" id="A0A087SQV4"/>
<evidence type="ECO:0000256" key="1">
    <source>
        <dbReference type="ARBA" id="ARBA00004123"/>
    </source>
</evidence>
<reference evidence="12 13" key="1">
    <citation type="journal article" date="2014" name="BMC Genomics">
        <title>Oil accumulation mechanisms of the oleaginous microalga Chlorella protothecoides revealed through its genome, transcriptomes, and proteomes.</title>
        <authorList>
            <person name="Gao C."/>
            <person name="Wang Y."/>
            <person name="Shen Y."/>
            <person name="Yan D."/>
            <person name="He X."/>
            <person name="Dai J."/>
            <person name="Wu Q."/>
        </authorList>
    </citation>
    <scope>NUCLEOTIDE SEQUENCE [LARGE SCALE GENOMIC DNA]</scope>
    <source>
        <strain evidence="12 13">0710</strain>
    </source>
</reference>
<dbReference type="RefSeq" id="XP_011401120.1">
    <property type="nucleotide sequence ID" value="XM_011402818.1"/>
</dbReference>
<evidence type="ECO:0000256" key="7">
    <source>
        <dbReference type="ARBA" id="ARBA00023242"/>
    </source>
</evidence>
<evidence type="ECO:0000313" key="13">
    <source>
        <dbReference type="Proteomes" id="UP000028924"/>
    </source>
</evidence>
<organism evidence="12 13">
    <name type="scientific">Auxenochlorella protothecoides</name>
    <name type="common">Green microalga</name>
    <name type="synonym">Chlorella protothecoides</name>
    <dbReference type="NCBI Taxonomy" id="3075"/>
    <lineage>
        <taxon>Eukaryota</taxon>
        <taxon>Viridiplantae</taxon>
        <taxon>Chlorophyta</taxon>
        <taxon>core chlorophytes</taxon>
        <taxon>Trebouxiophyceae</taxon>
        <taxon>Chlorellales</taxon>
        <taxon>Chlorellaceae</taxon>
        <taxon>Auxenochlorella</taxon>
    </lineage>
</organism>
<evidence type="ECO:0000256" key="8">
    <source>
        <dbReference type="ARBA" id="ARBA00023306"/>
    </source>
</evidence>
<evidence type="ECO:0000259" key="11">
    <source>
        <dbReference type="Pfam" id="PF22782"/>
    </source>
</evidence>
<evidence type="ECO:0000256" key="9">
    <source>
        <dbReference type="SAM" id="MobiDB-lite"/>
    </source>
</evidence>
<evidence type="ECO:0000256" key="4">
    <source>
        <dbReference type="ARBA" id="ARBA00022490"/>
    </source>
</evidence>
<evidence type="ECO:0000256" key="5">
    <source>
        <dbReference type="ARBA" id="ARBA00022664"/>
    </source>
</evidence>
<evidence type="ECO:0000313" key="12">
    <source>
        <dbReference type="EMBL" id="KFM28108.1"/>
    </source>
</evidence>
<dbReference type="InterPro" id="IPR053822">
    <property type="entry name" value="SDE2-like_dom"/>
</dbReference>
<gene>
    <name evidence="12" type="ORF">F751_5219</name>
</gene>
<name>A0A087SQV4_AUXPR</name>
<evidence type="ECO:0000256" key="3">
    <source>
        <dbReference type="ARBA" id="ARBA00008726"/>
    </source>
</evidence>
<feature type="domain" description="SDE2/SF3A3 SAP" evidence="10">
    <location>
        <begin position="236"/>
        <end position="306"/>
    </location>
</feature>
<dbReference type="GeneID" id="23616610"/>